<dbReference type="RefSeq" id="WP_223546494.1">
    <property type="nucleotide sequence ID" value="NZ_CANLZB010000001.1"/>
</dbReference>
<dbReference type="Gene3D" id="3.40.718.10">
    <property type="entry name" value="Isopropylmalate Dehydrogenase"/>
    <property type="match status" value="1"/>
</dbReference>
<evidence type="ECO:0000313" key="1">
    <source>
        <dbReference type="EMBL" id="GMG73121.1"/>
    </source>
</evidence>
<protein>
    <recommendedName>
        <fullName evidence="3">Isocitrate dehydrogenase</fullName>
    </recommendedName>
</protein>
<accession>A0AAX6BH96</accession>
<organism evidence="1 2">
    <name type="scientific">Priestia megaterium</name>
    <name type="common">Bacillus megaterium</name>
    <dbReference type="NCBI Taxonomy" id="1404"/>
    <lineage>
        <taxon>Bacteria</taxon>
        <taxon>Bacillati</taxon>
        <taxon>Bacillota</taxon>
        <taxon>Bacilli</taxon>
        <taxon>Bacillales</taxon>
        <taxon>Bacillaceae</taxon>
        <taxon>Priestia</taxon>
    </lineage>
</organism>
<name>A0AAX6BH96_PRIMG</name>
<reference evidence="1" key="1">
    <citation type="journal article" date="2024" name="Appl Microbiol">
        <title>Effect of kuratsuki Bacillus and Priestia on Taste of Sake.</title>
        <authorList>
            <person name="Kobayashi K."/>
            <person name="Nishida H."/>
        </authorList>
    </citation>
    <scope>NUCLEOTIDE SEQUENCE</scope>
    <source>
        <strain evidence="1">B-12</strain>
    </source>
</reference>
<dbReference type="EMBL" id="BSYK01000001">
    <property type="protein sequence ID" value="GMG73121.1"/>
    <property type="molecule type" value="Genomic_DNA"/>
</dbReference>
<dbReference type="SUPFAM" id="SSF53659">
    <property type="entry name" value="Isocitrate/Isopropylmalate dehydrogenase-like"/>
    <property type="match status" value="1"/>
</dbReference>
<gene>
    <name evidence="1" type="ORF">ShirakiTB12_15890</name>
</gene>
<proteinExistence type="predicted"/>
<dbReference type="AlphaFoldDB" id="A0AAX6BH96"/>
<evidence type="ECO:0000313" key="2">
    <source>
        <dbReference type="Proteomes" id="UP001165240"/>
    </source>
</evidence>
<comment type="caution">
    <text evidence="1">The sequence shown here is derived from an EMBL/GenBank/DDBJ whole genome shotgun (WGS) entry which is preliminary data.</text>
</comment>
<dbReference type="Proteomes" id="UP001165240">
    <property type="component" value="Unassembled WGS sequence"/>
</dbReference>
<evidence type="ECO:0008006" key="3">
    <source>
        <dbReference type="Google" id="ProtNLM"/>
    </source>
</evidence>
<sequence>MAATVEHALYQTLQDEVKTKDLGGHVSTSEFTEAILEKIKSTQN</sequence>